<keyword evidence="4 7" id="KW-0812">Transmembrane</keyword>
<dbReference type="Proteomes" id="UP001586593">
    <property type="component" value="Unassembled WGS sequence"/>
</dbReference>
<accession>A0ABR3VA55</accession>
<keyword evidence="3" id="KW-0410">Iron transport</keyword>
<keyword evidence="6 7" id="KW-0472">Membrane</keyword>
<dbReference type="InterPro" id="IPR004923">
    <property type="entry name" value="FTR1/Fip1/EfeU"/>
</dbReference>
<feature type="transmembrane region" description="Helical" evidence="7">
    <location>
        <begin position="88"/>
        <end position="110"/>
    </location>
</feature>
<protein>
    <recommendedName>
        <fullName evidence="10">Plasma membrane iron permease</fullName>
    </recommendedName>
</protein>
<evidence type="ECO:0000256" key="6">
    <source>
        <dbReference type="ARBA" id="ARBA00023136"/>
    </source>
</evidence>
<reference evidence="8 9" key="1">
    <citation type="journal article" date="2024" name="Commun. Biol.">
        <title>Comparative genomic analysis of thermophilic fungi reveals convergent evolutionary adaptations and gene losses.</title>
        <authorList>
            <person name="Steindorff A.S."/>
            <person name="Aguilar-Pontes M.V."/>
            <person name="Robinson A.J."/>
            <person name="Andreopoulos B."/>
            <person name="LaButti K."/>
            <person name="Kuo A."/>
            <person name="Mondo S."/>
            <person name="Riley R."/>
            <person name="Otillar R."/>
            <person name="Haridas S."/>
            <person name="Lipzen A."/>
            <person name="Grimwood J."/>
            <person name="Schmutz J."/>
            <person name="Clum A."/>
            <person name="Reid I.D."/>
            <person name="Moisan M.C."/>
            <person name="Butler G."/>
            <person name="Nguyen T.T.M."/>
            <person name="Dewar K."/>
            <person name="Conant G."/>
            <person name="Drula E."/>
            <person name="Henrissat B."/>
            <person name="Hansel C."/>
            <person name="Singer S."/>
            <person name="Hutchinson M.I."/>
            <person name="de Vries R.P."/>
            <person name="Natvig D.O."/>
            <person name="Powell A.J."/>
            <person name="Tsang A."/>
            <person name="Grigoriev I.V."/>
        </authorList>
    </citation>
    <scope>NUCLEOTIDE SEQUENCE [LARGE SCALE GENOMIC DNA]</scope>
    <source>
        <strain evidence="8 9">ATCC 24622</strain>
    </source>
</reference>
<evidence type="ECO:0000256" key="1">
    <source>
        <dbReference type="ARBA" id="ARBA00004141"/>
    </source>
</evidence>
<keyword evidence="3" id="KW-0408">Iron</keyword>
<dbReference type="Pfam" id="PF03239">
    <property type="entry name" value="FTR1"/>
    <property type="match status" value="1"/>
</dbReference>
<evidence type="ECO:0000256" key="5">
    <source>
        <dbReference type="ARBA" id="ARBA00022989"/>
    </source>
</evidence>
<proteinExistence type="inferred from homology"/>
<comment type="similarity">
    <text evidence="2">Belongs to the oxidase-dependent Fe transporter (OFeT) (TC 9.A.10.1) family.</text>
</comment>
<evidence type="ECO:0000313" key="8">
    <source>
        <dbReference type="EMBL" id="KAL1838719.1"/>
    </source>
</evidence>
<dbReference type="EMBL" id="JAZHXJ010002434">
    <property type="protein sequence ID" value="KAL1838719.1"/>
    <property type="molecule type" value="Genomic_DNA"/>
</dbReference>
<keyword evidence="3" id="KW-0406">Ion transport</keyword>
<evidence type="ECO:0000313" key="9">
    <source>
        <dbReference type="Proteomes" id="UP001586593"/>
    </source>
</evidence>
<evidence type="ECO:0000256" key="4">
    <source>
        <dbReference type="ARBA" id="ARBA00022692"/>
    </source>
</evidence>
<name>A0ABR3VA55_9PEZI</name>
<organism evidence="8 9">
    <name type="scientific">Phialemonium thermophilum</name>
    <dbReference type="NCBI Taxonomy" id="223376"/>
    <lineage>
        <taxon>Eukaryota</taxon>
        <taxon>Fungi</taxon>
        <taxon>Dikarya</taxon>
        <taxon>Ascomycota</taxon>
        <taxon>Pezizomycotina</taxon>
        <taxon>Sordariomycetes</taxon>
        <taxon>Sordariomycetidae</taxon>
        <taxon>Cephalothecales</taxon>
        <taxon>Cephalothecaceae</taxon>
        <taxon>Phialemonium</taxon>
    </lineage>
</organism>
<evidence type="ECO:0008006" key="10">
    <source>
        <dbReference type="Google" id="ProtNLM"/>
    </source>
</evidence>
<evidence type="ECO:0000256" key="2">
    <source>
        <dbReference type="ARBA" id="ARBA00008333"/>
    </source>
</evidence>
<dbReference type="PANTHER" id="PTHR31632">
    <property type="entry name" value="IRON TRANSPORTER FTH1"/>
    <property type="match status" value="1"/>
</dbReference>
<feature type="transmembrane region" description="Helical" evidence="7">
    <location>
        <begin position="53"/>
        <end position="76"/>
    </location>
</feature>
<evidence type="ECO:0000256" key="7">
    <source>
        <dbReference type="SAM" id="Phobius"/>
    </source>
</evidence>
<sequence length="202" mass="22233">MAANVFSVSVFLVVFRETIEAAIVVAVLLAFIKKTLGGSEETSKGYKSALKQVWIGAALGLLLCLIIGGAIIGTFYRLGTNLWDKTEYYYEGVFYLIAALIITVVGAAMLRVGKMQEKWQVKLNKVLQEPVNTNSRMSWLKTFSGKYGIFVLCFFTVAREGIEGIPSGPGTIYNFVFCGKSMPITLSLAWNTQPDENRTMGT</sequence>
<keyword evidence="9" id="KW-1185">Reference proteome</keyword>
<comment type="subcellular location">
    <subcellularLocation>
        <location evidence="1">Membrane</location>
        <topology evidence="1">Multi-pass membrane protein</topology>
    </subcellularLocation>
</comment>
<feature type="transmembrane region" description="Helical" evidence="7">
    <location>
        <begin position="6"/>
        <end position="32"/>
    </location>
</feature>
<dbReference type="PANTHER" id="PTHR31632:SF2">
    <property type="entry name" value="PLASMA MEMBRANE IRON PERMEASE"/>
    <property type="match status" value="1"/>
</dbReference>
<keyword evidence="3" id="KW-0813">Transport</keyword>
<evidence type="ECO:0000256" key="3">
    <source>
        <dbReference type="ARBA" id="ARBA00022496"/>
    </source>
</evidence>
<keyword evidence="5 7" id="KW-1133">Transmembrane helix</keyword>
<gene>
    <name evidence="8" type="ORF">VTK73DRAFT_4258</name>
</gene>
<comment type="caution">
    <text evidence="8">The sequence shown here is derived from an EMBL/GenBank/DDBJ whole genome shotgun (WGS) entry which is preliminary data.</text>
</comment>